<keyword evidence="1 4" id="KW-0479">Metal-binding</keyword>
<dbReference type="Pfam" id="PF00107">
    <property type="entry name" value="ADH_zinc_N"/>
    <property type="match status" value="1"/>
</dbReference>
<comment type="similarity">
    <text evidence="4">Belongs to the zinc-containing alcohol dehydrogenase family.</text>
</comment>
<evidence type="ECO:0000256" key="1">
    <source>
        <dbReference type="ARBA" id="ARBA00022723"/>
    </source>
</evidence>
<dbReference type="Gene3D" id="3.40.50.720">
    <property type="entry name" value="NAD(P)-binding Rossmann-like Domain"/>
    <property type="match status" value="1"/>
</dbReference>
<keyword evidence="3" id="KW-0560">Oxidoreductase</keyword>
<dbReference type="InterPro" id="IPR013149">
    <property type="entry name" value="ADH-like_C"/>
</dbReference>
<evidence type="ECO:0000256" key="2">
    <source>
        <dbReference type="ARBA" id="ARBA00022833"/>
    </source>
</evidence>
<name>A0ABT3KBG1_9GAMM</name>
<evidence type="ECO:0000313" key="6">
    <source>
        <dbReference type="EMBL" id="MCW4627882.1"/>
    </source>
</evidence>
<dbReference type="EMBL" id="JAPEUL010000004">
    <property type="protein sequence ID" value="MCW4627882.1"/>
    <property type="molecule type" value="Genomic_DNA"/>
</dbReference>
<proteinExistence type="inferred from homology"/>
<dbReference type="PROSITE" id="PS00059">
    <property type="entry name" value="ADH_ZINC"/>
    <property type="match status" value="1"/>
</dbReference>
<dbReference type="PANTHER" id="PTHR43401">
    <property type="entry name" value="L-THREONINE 3-DEHYDROGENASE"/>
    <property type="match status" value="1"/>
</dbReference>
<dbReference type="Proteomes" id="UP001431181">
    <property type="component" value="Unassembled WGS sequence"/>
</dbReference>
<keyword evidence="7" id="KW-1185">Reference proteome</keyword>
<evidence type="ECO:0000256" key="3">
    <source>
        <dbReference type="ARBA" id="ARBA00023002"/>
    </source>
</evidence>
<dbReference type="SMART" id="SM00829">
    <property type="entry name" value="PKS_ER"/>
    <property type="match status" value="1"/>
</dbReference>
<dbReference type="InterPro" id="IPR011032">
    <property type="entry name" value="GroES-like_sf"/>
</dbReference>
<keyword evidence="2 4" id="KW-0862">Zinc</keyword>
<protein>
    <submittedName>
        <fullName evidence="6">Alcohol dehydrogenase catalytic domain-containing protein</fullName>
    </submittedName>
</protein>
<dbReference type="PANTHER" id="PTHR43401:SF2">
    <property type="entry name" value="L-THREONINE 3-DEHYDROGENASE"/>
    <property type="match status" value="1"/>
</dbReference>
<sequence>MLALRKSKPELGIELTEVPELGLPEAKEVRISVLAAGICGSDLHVYEWTKSYEWMRSKLPVTLGHEFVGEINAIGAEVQGLKVGQRVVVRPSVTCGECAACKANNPDGCRTRDSIGMLRDGGFARQVFVPEKNCLVIPDSLPADIAALTEPFTIAAQAVNIAELKPNQKVAVFGPGTIGQAIAVLAKEAGCRVTVIGKNDAFRLQSTREVGIESTLDWDDADFDARLNSLISDGAFDVVFEAAGAAPVLAKAMSILEPNGVLVVAGIYGQDVPVDLTSLVRKQFQIKGSFRPLESIWPQMVAFLCQHADRLKPMVSHVLPLERGEEGFRLSIAGKATKIVIKPE</sequence>
<evidence type="ECO:0000256" key="4">
    <source>
        <dbReference type="RuleBase" id="RU361277"/>
    </source>
</evidence>
<dbReference type="InterPro" id="IPR020843">
    <property type="entry name" value="ER"/>
</dbReference>
<gene>
    <name evidence="6" type="ORF">ONZ52_02135</name>
</gene>
<organism evidence="6 7">
    <name type="scientific">Marinomonas rhodophyticola</name>
    <dbReference type="NCBI Taxonomy" id="2992803"/>
    <lineage>
        <taxon>Bacteria</taxon>
        <taxon>Pseudomonadati</taxon>
        <taxon>Pseudomonadota</taxon>
        <taxon>Gammaproteobacteria</taxon>
        <taxon>Oceanospirillales</taxon>
        <taxon>Oceanospirillaceae</taxon>
        <taxon>Marinomonas</taxon>
    </lineage>
</organism>
<dbReference type="InterPro" id="IPR036291">
    <property type="entry name" value="NAD(P)-bd_dom_sf"/>
</dbReference>
<dbReference type="Pfam" id="PF08240">
    <property type="entry name" value="ADH_N"/>
    <property type="match status" value="1"/>
</dbReference>
<reference evidence="6" key="1">
    <citation type="submission" date="2022-11" db="EMBL/GenBank/DDBJ databases">
        <title>Marinomonas sp. nov., isolated from marine algae.</title>
        <authorList>
            <person name="Choi D.G."/>
            <person name="Kim J.M."/>
            <person name="Lee J.K."/>
            <person name="Baek J.H."/>
            <person name="Jeon C.O."/>
        </authorList>
    </citation>
    <scope>NUCLEOTIDE SEQUENCE</scope>
    <source>
        <strain evidence="6">KJ51-3</strain>
    </source>
</reference>
<comment type="cofactor">
    <cofactor evidence="4">
        <name>Zn(2+)</name>
        <dbReference type="ChEBI" id="CHEBI:29105"/>
    </cofactor>
</comment>
<evidence type="ECO:0000313" key="7">
    <source>
        <dbReference type="Proteomes" id="UP001431181"/>
    </source>
</evidence>
<accession>A0ABT3KBG1</accession>
<dbReference type="InterPro" id="IPR013154">
    <property type="entry name" value="ADH-like_N"/>
</dbReference>
<dbReference type="InterPro" id="IPR050129">
    <property type="entry name" value="Zn_alcohol_dh"/>
</dbReference>
<dbReference type="Gene3D" id="3.90.180.10">
    <property type="entry name" value="Medium-chain alcohol dehydrogenases, catalytic domain"/>
    <property type="match status" value="1"/>
</dbReference>
<dbReference type="RefSeq" id="WP_265216984.1">
    <property type="nucleotide sequence ID" value="NZ_JAPEUL010000004.1"/>
</dbReference>
<dbReference type="InterPro" id="IPR002328">
    <property type="entry name" value="ADH_Zn_CS"/>
</dbReference>
<dbReference type="SUPFAM" id="SSF50129">
    <property type="entry name" value="GroES-like"/>
    <property type="match status" value="1"/>
</dbReference>
<dbReference type="SUPFAM" id="SSF51735">
    <property type="entry name" value="NAD(P)-binding Rossmann-fold domains"/>
    <property type="match status" value="1"/>
</dbReference>
<comment type="caution">
    <text evidence="6">The sequence shown here is derived from an EMBL/GenBank/DDBJ whole genome shotgun (WGS) entry which is preliminary data.</text>
</comment>
<feature type="domain" description="Enoyl reductase (ER)" evidence="5">
    <location>
        <begin position="12"/>
        <end position="341"/>
    </location>
</feature>
<evidence type="ECO:0000259" key="5">
    <source>
        <dbReference type="SMART" id="SM00829"/>
    </source>
</evidence>